<dbReference type="AlphaFoldDB" id="A0AA41R1R6"/>
<accession>A0AA41R1R6</accession>
<sequence length="364" mass="41793">MATLKQIMRDYGPEYVQRFGHNMPAHHRKVIDAIVNCRTEYYGATLFRCDDCGKGHSVFRCCGNRHCPNCQGQKTRQWLARRLAEQLPVNHFMITFTMPEAIRGFIRRHQRRCYAAMFDASSQTLKTLARNDKFIGADLPGFFGVLHTWGRTMPYHPPFHYVVPAGALTKSDGRWHRSFDHFFLPVRAMSKIFKAKFRDAMQKDGLASTICPDVWKLAWVVDCRMVGAGAKSIKYLAPYVFKVAISNSRIVKIEDRRIFFKYKKQRSNRWRTMSLEVMAFLHRFLQHVLPSGFMKVRYYGFMSPGSSVSIKTVAESIKHCAAAVSRASRSISISRFVPKCRACGGDLVYHAFILPLRLPWCGAG</sequence>
<dbReference type="EMBL" id="JALJRB010000002">
    <property type="protein sequence ID" value="MCJ8499645.1"/>
    <property type="molecule type" value="Genomic_DNA"/>
</dbReference>
<dbReference type="RefSeq" id="WP_246903048.1">
    <property type="nucleotide sequence ID" value="NZ_JALJRB010000002.1"/>
</dbReference>
<dbReference type="GO" id="GO:0004803">
    <property type="term" value="F:transposase activity"/>
    <property type="evidence" value="ECO:0007669"/>
    <property type="project" value="InterPro"/>
</dbReference>
<dbReference type="Proteomes" id="UP001165427">
    <property type="component" value="Unassembled WGS sequence"/>
</dbReference>
<feature type="domain" description="Transposase IS801/IS1294" evidence="1">
    <location>
        <begin position="141"/>
        <end position="303"/>
    </location>
</feature>
<dbReference type="GO" id="GO:0003677">
    <property type="term" value="F:DNA binding"/>
    <property type="evidence" value="ECO:0007669"/>
    <property type="project" value="InterPro"/>
</dbReference>
<reference evidence="3" key="1">
    <citation type="submission" date="2022-04" db="EMBL/GenBank/DDBJ databases">
        <title>Desulfatitalea alkaliphila sp. nov., a novel anaerobic sulfate-reducing bacterium isolated from terrestrial mud volcano, Taman Peninsula, Russia.</title>
        <authorList>
            <person name="Khomyakova M.A."/>
            <person name="Merkel A.Y."/>
            <person name="Slobodkin A.I."/>
        </authorList>
    </citation>
    <scope>NUCLEOTIDE SEQUENCE</scope>
    <source>
        <strain evidence="3">M08but</strain>
    </source>
</reference>
<gene>
    <name evidence="3" type="ORF">MRX98_03590</name>
</gene>
<evidence type="ECO:0000313" key="4">
    <source>
        <dbReference type="Proteomes" id="UP001165427"/>
    </source>
</evidence>
<dbReference type="Pfam" id="PF04986">
    <property type="entry name" value="Y2_Tnp"/>
    <property type="match status" value="1"/>
</dbReference>
<organism evidence="3 4">
    <name type="scientific">Desulfatitalea alkaliphila</name>
    <dbReference type="NCBI Taxonomy" id="2929485"/>
    <lineage>
        <taxon>Bacteria</taxon>
        <taxon>Pseudomonadati</taxon>
        <taxon>Thermodesulfobacteriota</taxon>
        <taxon>Desulfobacteria</taxon>
        <taxon>Desulfobacterales</taxon>
        <taxon>Desulfosarcinaceae</taxon>
        <taxon>Desulfatitalea</taxon>
    </lineage>
</organism>
<dbReference type="Pfam" id="PF14319">
    <property type="entry name" value="Zn_Tnp_IS91"/>
    <property type="match status" value="1"/>
</dbReference>
<evidence type="ECO:0000259" key="2">
    <source>
        <dbReference type="Pfam" id="PF14319"/>
    </source>
</evidence>
<evidence type="ECO:0000259" key="1">
    <source>
        <dbReference type="Pfam" id="PF04986"/>
    </source>
</evidence>
<feature type="domain" description="Transposase zinc-binding" evidence="2">
    <location>
        <begin position="7"/>
        <end position="98"/>
    </location>
</feature>
<dbReference type="InterPro" id="IPR007069">
    <property type="entry name" value="Transposase_32"/>
</dbReference>
<dbReference type="InterPro" id="IPR026889">
    <property type="entry name" value="Zn_Tnp"/>
</dbReference>
<proteinExistence type="predicted"/>
<protein>
    <submittedName>
        <fullName evidence="3">Transposase</fullName>
    </submittedName>
</protein>
<comment type="caution">
    <text evidence="3">The sequence shown here is derived from an EMBL/GenBank/DDBJ whole genome shotgun (WGS) entry which is preliminary data.</text>
</comment>
<name>A0AA41R1R6_9BACT</name>
<dbReference type="GO" id="GO:0006313">
    <property type="term" value="P:DNA transposition"/>
    <property type="evidence" value="ECO:0007669"/>
    <property type="project" value="InterPro"/>
</dbReference>
<dbReference type="PANTHER" id="PTHR37023">
    <property type="entry name" value="TRANSPOSASE"/>
    <property type="match status" value="1"/>
</dbReference>
<evidence type="ECO:0000313" key="3">
    <source>
        <dbReference type="EMBL" id="MCJ8499645.1"/>
    </source>
</evidence>
<dbReference type="PANTHER" id="PTHR37023:SF1">
    <property type="entry name" value="ISSOD25 TRANSPOSASE TNPA_ISSOD25"/>
    <property type="match status" value="1"/>
</dbReference>
<keyword evidence="4" id="KW-1185">Reference proteome</keyword>